<sequence length="147" mass="17218">MFSSVTEFTACLKARDTVLEHFAQLYGMNKLPFFVFKIKAFQGEMEEERKRKLRENIKYVMDNPHFGRLEKKGVRSRRPMLGLTASFAMCYAQLQLGSSKFTTEFERLEDYFLLTSLIIRTRRQAFAPTLESLYIDACSLFGKDQVR</sequence>
<evidence type="ECO:0000313" key="1">
    <source>
        <dbReference type="EMBL" id="KER19319.1"/>
    </source>
</evidence>
<dbReference type="RefSeq" id="XP_009176934.1">
    <property type="nucleotide sequence ID" value="XM_009178670.1"/>
</dbReference>
<protein>
    <submittedName>
        <fullName evidence="1">Uncharacterized protein</fullName>
    </submittedName>
</protein>
<keyword evidence="2" id="KW-1185">Reference proteome</keyword>
<organism evidence="1 2">
    <name type="scientific">Opisthorchis viverrini</name>
    <name type="common">Southeast Asian liver fluke</name>
    <dbReference type="NCBI Taxonomy" id="6198"/>
    <lineage>
        <taxon>Eukaryota</taxon>
        <taxon>Metazoa</taxon>
        <taxon>Spiralia</taxon>
        <taxon>Lophotrochozoa</taxon>
        <taxon>Platyhelminthes</taxon>
        <taxon>Trematoda</taxon>
        <taxon>Digenea</taxon>
        <taxon>Opisthorchiida</taxon>
        <taxon>Opisthorchiata</taxon>
        <taxon>Opisthorchiidae</taxon>
        <taxon>Opisthorchis</taxon>
    </lineage>
</organism>
<gene>
    <name evidence="1" type="ORF">T265_11871</name>
</gene>
<dbReference type="Proteomes" id="UP000054324">
    <property type="component" value="Unassembled WGS sequence"/>
</dbReference>
<dbReference type="AlphaFoldDB" id="A0A074ZVW1"/>
<name>A0A074ZVW1_OPIVI</name>
<dbReference type="KEGG" id="ovi:T265_11871"/>
<accession>A0A074ZVW1</accession>
<dbReference type="GeneID" id="20326039"/>
<evidence type="ECO:0000313" key="2">
    <source>
        <dbReference type="Proteomes" id="UP000054324"/>
    </source>
</evidence>
<dbReference type="CTD" id="20326039"/>
<dbReference type="EMBL" id="KL597245">
    <property type="protein sequence ID" value="KER19319.1"/>
    <property type="molecule type" value="Genomic_DNA"/>
</dbReference>
<proteinExistence type="predicted"/>
<reference evidence="1 2" key="1">
    <citation type="submission" date="2013-11" db="EMBL/GenBank/DDBJ databases">
        <title>Opisthorchis viverrini - life in the bile duct.</title>
        <authorList>
            <person name="Young N.D."/>
            <person name="Nagarajan N."/>
            <person name="Lin S.J."/>
            <person name="Korhonen P.K."/>
            <person name="Jex A.R."/>
            <person name="Hall R.S."/>
            <person name="Safavi-Hemami H."/>
            <person name="Kaewkong W."/>
            <person name="Bertrand D."/>
            <person name="Gao S."/>
            <person name="Seet Q."/>
            <person name="Wongkham S."/>
            <person name="Teh B.T."/>
            <person name="Wongkham C."/>
            <person name="Intapan P.M."/>
            <person name="Maleewong W."/>
            <person name="Yang X."/>
            <person name="Hu M."/>
            <person name="Wang Z."/>
            <person name="Hofmann A."/>
            <person name="Sternberg P.W."/>
            <person name="Tan P."/>
            <person name="Wang J."/>
            <person name="Gasser R.B."/>
        </authorList>
    </citation>
    <scope>NUCLEOTIDE SEQUENCE [LARGE SCALE GENOMIC DNA]</scope>
</reference>